<organism evidence="1 2">
    <name type="scientific">Chromobacterium amazonense</name>
    <dbReference type="NCBI Taxonomy" id="1382803"/>
    <lineage>
        <taxon>Bacteria</taxon>
        <taxon>Pseudomonadati</taxon>
        <taxon>Pseudomonadota</taxon>
        <taxon>Betaproteobacteria</taxon>
        <taxon>Neisseriales</taxon>
        <taxon>Chromobacteriaceae</taxon>
        <taxon>Chromobacterium</taxon>
    </lineage>
</organism>
<sequence>MVSGYLAMRVNRYAHTTLQCTTKQLTQSHGLILCICERVQGVGFMLAIRTIQYIIRKAQLLHQHGIGFWLIVFRRGGIPRELQYQMLWLEQFIGVEWLALIILQCHFSQMLLQRLYFASIQWQPIFQICPYSIQRRWWILFGLIHELVKRHTDSTENLGLMNGLQLMAGNR</sequence>
<protein>
    <submittedName>
        <fullName evidence="1">Uncharacterized protein</fullName>
    </submittedName>
</protein>
<dbReference type="AlphaFoldDB" id="A0A2S9WYU5"/>
<accession>A0A2S9WYU5</accession>
<dbReference type="EMBL" id="MTBD01000090">
    <property type="protein sequence ID" value="PRP68647.1"/>
    <property type="molecule type" value="Genomic_DNA"/>
</dbReference>
<dbReference type="Proteomes" id="UP000239469">
    <property type="component" value="Unassembled WGS sequence"/>
</dbReference>
<evidence type="ECO:0000313" key="1">
    <source>
        <dbReference type="EMBL" id="PRP68647.1"/>
    </source>
</evidence>
<name>A0A2S9WYU5_9NEIS</name>
<gene>
    <name evidence="1" type="ORF">BUE93_21240</name>
</gene>
<evidence type="ECO:0000313" key="2">
    <source>
        <dbReference type="Proteomes" id="UP000239469"/>
    </source>
</evidence>
<proteinExistence type="predicted"/>
<reference evidence="1 2" key="1">
    <citation type="submission" date="2017-01" db="EMBL/GenBank/DDBJ databases">
        <title>New insights into the genetic diversity of Chromobacterium isolated from tropical freshwater lake.</title>
        <authorList>
            <person name="Santos A.B."/>
            <person name="Nascimento A.M."/>
            <person name="Da Silva P.C."/>
        </authorList>
    </citation>
    <scope>NUCLEOTIDE SEQUENCE [LARGE SCALE GENOMIC DNA]</scope>
    <source>
        <strain evidence="1 2">56AF</strain>
    </source>
</reference>
<comment type="caution">
    <text evidence="1">The sequence shown here is derived from an EMBL/GenBank/DDBJ whole genome shotgun (WGS) entry which is preliminary data.</text>
</comment>